<keyword evidence="2" id="KW-0418">Kinase</keyword>
<dbReference type="GO" id="GO:0016301">
    <property type="term" value="F:kinase activity"/>
    <property type="evidence" value="ECO:0007669"/>
    <property type="project" value="UniProtKB-KW"/>
</dbReference>
<evidence type="ECO:0000256" key="1">
    <source>
        <dbReference type="SAM" id="Phobius"/>
    </source>
</evidence>
<organism evidence="2">
    <name type="scientific">Schistocephalus solidus</name>
    <name type="common">Tapeworm</name>
    <dbReference type="NCBI Taxonomy" id="70667"/>
    <lineage>
        <taxon>Eukaryota</taxon>
        <taxon>Metazoa</taxon>
        <taxon>Spiralia</taxon>
        <taxon>Lophotrochozoa</taxon>
        <taxon>Platyhelminthes</taxon>
        <taxon>Cestoda</taxon>
        <taxon>Eucestoda</taxon>
        <taxon>Diphyllobothriidea</taxon>
        <taxon>Diphyllobothriidae</taxon>
        <taxon>Schistocephalus</taxon>
    </lineage>
</organism>
<dbReference type="AlphaFoldDB" id="A0A0X3PV92"/>
<proteinExistence type="predicted"/>
<protein>
    <submittedName>
        <fullName evidence="2">MAP kinase-activating death domain protein</fullName>
    </submittedName>
</protein>
<keyword evidence="1" id="KW-0472">Membrane</keyword>
<feature type="transmembrane region" description="Helical" evidence="1">
    <location>
        <begin position="124"/>
        <end position="142"/>
    </location>
</feature>
<name>A0A0X3PV92_SCHSO</name>
<dbReference type="EMBL" id="GEEE01007450">
    <property type="protein sequence ID" value="JAP55775.1"/>
    <property type="molecule type" value="Transcribed_RNA"/>
</dbReference>
<sequence>MTYLEIFSEFLILRDPEGPLLRRWWFDQIINFTHPPNSDMVCLQTVIRGKREHFTFKSENAHRLFNAIASAIKDAASKRQQGQLLTSLGAEVNAIDADTNATVVIRFTQIAFCLQYAGDFVSELLLCFIGLMLISSVTYFPFLEDHSVGDDQKVLYLGR</sequence>
<keyword evidence="1" id="KW-1133">Transmembrane helix</keyword>
<keyword evidence="2" id="KW-0808">Transferase</keyword>
<keyword evidence="1" id="KW-0812">Transmembrane</keyword>
<accession>A0A0X3PV92</accession>
<evidence type="ECO:0000313" key="2">
    <source>
        <dbReference type="EMBL" id="JAP55775.1"/>
    </source>
</evidence>
<reference evidence="2" key="1">
    <citation type="submission" date="2016-01" db="EMBL/GenBank/DDBJ databases">
        <title>Reference transcriptome for the parasite Schistocephalus solidus: insights into the molecular evolution of parasitism.</title>
        <authorList>
            <person name="Hebert F.O."/>
            <person name="Grambauer S."/>
            <person name="Barber I."/>
            <person name="Landry C.R."/>
            <person name="Aubin-Horth N."/>
        </authorList>
    </citation>
    <scope>NUCLEOTIDE SEQUENCE</scope>
</reference>
<gene>
    <name evidence="2" type="primary">MADD</name>
    <name evidence="2" type="ORF">TR161708</name>
</gene>